<proteinExistence type="predicted"/>
<protein>
    <submittedName>
        <fullName evidence="1">Calcium-binding EF hand family protein</fullName>
    </submittedName>
</protein>
<accession>A0ACB8KI28</accession>
<dbReference type="EMBL" id="CM039174">
    <property type="protein sequence ID" value="KAH9753986.1"/>
    <property type="molecule type" value="Genomic_DNA"/>
</dbReference>
<evidence type="ECO:0000313" key="1">
    <source>
        <dbReference type="EMBL" id="KAH9753986.1"/>
    </source>
</evidence>
<dbReference type="Proteomes" id="UP000829398">
    <property type="component" value="Chromosome 5"/>
</dbReference>
<name>A0ACB8KI28_CITSI</name>
<organism evidence="1 2">
    <name type="scientific">Citrus sinensis</name>
    <name type="common">Sweet orange</name>
    <name type="synonym">Citrus aurantium var. sinensis</name>
    <dbReference type="NCBI Taxonomy" id="2711"/>
    <lineage>
        <taxon>Eukaryota</taxon>
        <taxon>Viridiplantae</taxon>
        <taxon>Streptophyta</taxon>
        <taxon>Embryophyta</taxon>
        <taxon>Tracheophyta</taxon>
        <taxon>Spermatophyta</taxon>
        <taxon>Magnoliopsida</taxon>
        <taxon>eudicotyledons</taxon>
        <taxon>Gunneridae</taxon>
        <taxon>Pentapetalae</taxon>
        <taxon>rosids</taxon>
        <taxon>malvids</taxon>
        <taxon>Sapindales</taxon>
        <taxon>Rutaceae</taxon>
        <taxon>Aurantioideae</taxon>
        <taxon>Citrus</taxon>
    </lineage>
</organism>
<sequence>MSAGGLTVVDGTQLRSLSHPLALPISDGSTVTGAQLLDFAENEASSSLFGLSLPQNLKSTALKHIAGSEDDVTFRIKEFDRDHASRLASDYITAIADELKDDPLVVSVLDGNTLKLFLEDEDDFAMLAENLFTDLDTEDKGKVCKGEISNALGHMGVELGVPPFSEFPQLNDILKKHGAEGEEELGQAQFAELLQQVLQDIADALAEKHIIIIQNIKIINGSKLRMLLADEKQLNGVIEKMLKEKKNLEGDRMSTTIIRGFLEKNWKDIGLPPSEANEAVVLLYDAVFADTDNSKNVVETEDEFREHVKDILEKFAEQLDANPVYHDFEN</sequence>
<keyword evidence="2" id="KW-1185">Reference proteome</keyword>
<gene>
    <name evidence="1" type="ORF">KPL71_015278</name>
</gene>
<evidence type="ECO:0000313" key="2">
    <source>
        <dbReference type="Proteomes" id="UP000829398"/>
    </source>
</evidence>
<reference evidence="2" key="1">
    <citation type="journal article" date="2023" name="Hortic. Res.">
        <title>A chromosome-level phased genome enabling allele-level studies in sweet orange: a case study on citrus Huanglongbing tolerance.</title>
        <authorList>
            <person name="Wu B."/>
            <person name="Yu Q."/>
            <person name="Deng Z."/>
            <person name="Duan Y."/>
            <person name="Luo F."/>
            <person name="Gmitter F. Jr."/>
        </authorList>
    </citation>
    <scope>NUCLEOTIDE SEQUENCE [LARGE SCALE GENOMIC DNA]</scope>
    <source>
        <strain evidence="2">cv. Valencia</strain>
    </source>
</reference>
<comment type="caution">
    <text evidence="1">The sequence shown here is derived from an EMBL/GenBank/DDBJ whole genome shotgun (WGS) entry which is preliminary data.</text>
</comment>